<dbReference type="InterPro" id="IPR010998">
    <property type="entry name" value="Integrase_recombinase_N"/>
</dbReference>
<dbReference type="STRING" id="1526.SAMN02910262_02312"/>
<reference evidence="9 10" key="1">
    <citation type="submission" date="2016-10" db="EMBL/GenBank/DDBJ databases">
        <authorList>
            <person name="de Groot N.N."/>
        </authorList>
    </citation>
    <scope>NUCLEOTIDE SEQUENCE [LARGE SCALE GENOMIC DNA]</scope>
    <source>
        <strain evidence="9 10">KH1P1</strain>
    </source>
</reference>
<dbReference type="Proteomes" id="UP000199820">
    <property type="component" value="Unassembled WGS sequence"/>
</dbReference>
<proteinExistence type="inferred from homology"/>
<evidence type="ECO:0000256" key="4">
    <source>
        <dbReference type="ARBA" id="ARBA00023125"/>
    </source>
</evidence>
<dbReference type="InterPro" id="IPR013762">
    <property type="entry name" value="Integrase-like_cat_sf"/>
</dbReference>
<gene>
    <name evidence="9" type="ORF">SAMN04487771_10912</name>
</gene>
<keyword evidence="3" id="KW-0229">DNA integration</keyword>
<comment type="function">
    <text evidence="1">Site-specific tyrosine recombinase, which acts by catalyzing the cutting and rejoining of the recombining DNA molecules.</text>
</comment>
<protein>
    <submittedName>
        <fullName evidence="9">Site-specific recombinase XerD</fullName>
    </submittedName>
</protein>
<sequence>MEKKLPQGITHRKDGRYMWRFQHEGVSYSGYSAHLKDAEIAMYRKKYEVYNHLCERMTTPTMNQWFLEWMTIYKKNCKAVTAYSYWKAYKNYIADELGDYRLDQIPAKELQETMNDLSDHYSPTVINTSRVLLYGMLEQARKNAMIEFNPMKNISRPKTQEKPKKQVLTAEEELIFLNAALPSFYYPLYKLATLTGMRIGEITALRWNDIDMENRLIHVRHTLDYTAEKGLFLETPKTKSSKRDIPMISAAAELLAEHRKEQKRLLHEAAMNAAPDRGDEDVNAGSAVYVPALSPDYRVKNGTKVIPNLVFTSPCGKPIYQACVQKDLSKIITPLLANNSISHSFTFHTLRHCFATRCIENGMSYKTLQSILGHSSLSTTMDIYAHSLDETRRGEMEKVASYLDHL</sequence>
<evidence type="ECO:0000256" key="2">
    <source>
        <dbReference type="ARBA" id="ARBA00008857"/>
    </source>
</evidence>
<dbReference type="RefSeq" id="WP_074650766.1">
    <property type="nucleotide sequence ID" value="NZ_FOIL01000091.1"/>
</dbReference>
<dbReference type="CDD" id="cd01189">
    <property type="entry name" value="INT_ICEBs1_C_like"/>
    <property type="match status" value="1"/>
</dbReference>
<dbReference type="SUPFAM" id="SSF56349">
    <property type="entry name" value="DNA breaking-rejoining enzymes"/>
    <property type="match status" value="1"/>
</dbReference>
<dbReference type="PANTHER" id="PTHR30629">
    <property type="entry name" value="PROPHAGE INTEGRASE"/>
    <property type="match status" value="1"/>
</dbReference>
<feature type="domain" description="Core-binding (CB)" evidence="8">
    <location>
        <begin position="57"/>
        <end position="141"/>
    </location>
</feature>
<organism evidence="9 10">
    <name type="scientific">[Clostridium] aminophilum</name>
    <dbReference type="NCBI Taxonomy" id="1526"/>
    <lineage>
        <taxon>Bacteria</taxon>
        <taxon>Bacillati</taxon>
        <taxon>Bacillota</taxon>
        <taxon>Clostridia</taxon>
        <taxon>Lachnospirales</taxon>
        <taxon>Lachnospiraceae</taxon>
    </lineage>
</organism>
<evidence type="ECO:0000313" key="9">
    <source>
        <dbReference type="EMBL" id="SET98049.1"/>
    </source>
</evidence>
<dbReference type="GO" id="GO:0006310">
    <property type="term" value="P:DNA recombination"/>
    <property type="evidence" value="ECO:0007669"/>
    <property type="project" value="UniProtKB-KW"/>
</dbReference>
<dbReference type="InterPro" id="IPR050808">
    <property type="entry name" value="Phage_Integrase"/>
</dbReference>
<dbReference type="AlphaFoldDB" id="A0A1I0INQ9"/>
<dbReference type="PROSITE" id="PS51900">
    <property type="entry name" value="CB"/>
    <property type="match status" value="1"/>
</dbReference>
<keyword evidence="4 6" id="KW-0238">DNA-binding</keyword>
<evidence type="ECO:0000313" key="10">
    <source>
        <dbReference type="Proteomes" id="UP000199820"/>
    </source>
</evidence>
<dbReference type="GO" id="GO:0003677">
    <property type="term" value="F:DNA binding"/>
    <property type="evidence" value="ECO:0007669"/>
    <property type="project" value="UniProtKB-UniRule"/>
</dbReference>
<evidence type="ECO:0000256" key="6">
    <source>
        <dbReference type="PROSITE-ProRule" id="PRU01248"/>
    </source>
</evidence>
<dbReference type="Pfam" id="PF14659">
    <property type="entry name" value="Phage_int_SAM_3"/>
    <property type="match status" value="1"/>
</dbReference>
<name>A0A1I0INQ9_9FIRM</name>
<dbReference type="PROSITE" id="PS51898">
    <property type="entry name" value="TYR_RECOMBINASE"/>
    <property type="match status" value="1"/>
</dbReference>
<feature type="domain" description="Tyr recombinase" evidence="7">
    <location>
        <begin position="163"/>
        <end position="397"/>
    </location>
</feature>
<dbReference type="EMBL" id="FOIL01000091">
    <property type="protein sequence ID" value="SET98049.1"/>
    <property type="molecule type" value="Genomic_DNA"/>
</dbReference>
<evidence type="ECO:0000256" key="3">
    <source>
        <dbReference type="ARBA" id="ARBA00022908"/>
    </source>
</evidence>
<keyword evidence="5" id="KW-0233">DNA recombination</keyword>
<dbReference type="InterPro" id="IPR002104">
    <property type="entry name" value="Integrase_catalytic"/>
</dbReference>
<dbReference type="InterPro" id="IPR011010">
    <property type="entry name" value="DNA_brk_join_enz"/>
</dbReference>
<dbReference type="PANTHER" id="PTHR30629:SF2">
    <property type="entry name" value="PROPHAGE INTEGRASE INTS-RELATED"/>
    <property type="match status" value="1"/>
</dbReference>
<dbReference type="Pfam" id="PF00589">
    <property type="entry name" value="Phage_integrase"/>
    <property type="match status" value="1"/>
</dbReference>
<evidence type="ECO:0000259" key="8">
    <source>
        <dbReference type="PROSITE" id="PS51900"/>
    </source>
</evidence>
<evidence type="ECO:0000256" key="1">
    <source>
        <dbReference type="ARBA" id="ARBA00003283"/>
    </source>
</evidence>
<dbReference type="GO" id="GO:0015074">
    <property type="term" value="P:DNA integration"/>
    <property type="evidence" value="ECO:0007669"/>
    <property type="project" value="UniProtKB-KW"/>
</dbReference>
<evidence type="ECO:0000256" key="5">
    <source>
        <dbReference type="ARBA" id="ARBA00023172"/>
    </source>
</evidence>
<comment type="similarity">
    <text evidence="2">Belongs to the 'phage' integrase family.</text>
</comment>
<accession>A0A1I0INQ9</accession>
<dbReference type="Gene3D" id="1.10.443.10">
    <property type="entry name" value="Intergrase catalytic core"/>
    <property type="match status" value="1"/>
</dbReference>
<keyword evidence="10" id="KW-1185">Reference proteome</keyword>
<dbReference type="InterPro" id="IPR044068">
    <property type="entry name" value="CB"/>
</dbReference>
<dbReference type="eggNOG" id="COG0582">
    <property type="taxonomic scope" value="Bacteria"/>
</dbReference>
<evidence type="ECO:0000259" key="7">
    <source>
        <dbReference type="PROSITE" id="PS51898"/>
    </source>
</evidence>
<dbReference type="Gene3D" id="1.10.150.130">
    <property type="match status" value="1"/>
</dbReference>
<dbReference type="InterPro" id="IPR004107">
    <property type="entry name" value="Integrase_SAM-like_N"/>
</dbReference>